<dbReference type="PANTHER" id="PTHR14097">
    <property type="entry name" value="OXIDOREDUCTASE HTATIP2"/>
    <property type="match status" value="1"/>
</dbReference>
<comment type="caution">
    <text evidence="1">The sequence shown here is derived from an EMBL/GenBank/DDBJ whole genome shotgun (WGS) entry which is preliminary data.</text>
</comment>
<evidence type="ECO:0000313" key="1">
    <source>
        <dbReference type="EMBL" id="MFB9057181.1"/>
    </source>
</evidence>
<name>A0ABV5FCK0_9FLAO</name>
<dbReference type="Proteomes" id="UP001589585">
    <property type="component" value="Unassembled WGS sequence"/>
</dbReference>
<sequence length="217" mass="24205">MKTAIILGATGLVGGVLLEKLLADARYRNILVFGRKTCGVSHPKLQEHLVDLFHLKDYKSLFVGDVVFCCIGTTKAKTPDHHKYKKIDYGIPVDAAKLCNLNGISSYLAISALGADPNSSVFYNTVKGDMEEKVLAQNIPHVYLLQPSLISGDRKENRTMETIGNWVMKIVNPLLVGRLKKYRSIHPETIANAMIWLDNNNYNLKRIPSDIIKTLGR</sequence>
<gene>
    <name evidence="1" type="ORF">ACFFU9_10555</name>
</gene>
<accession>A0ABV5FCK0</accession>
<dbReference type="Gene3D" id="3.40.50.720">
    <property type="entry name" value="NAD(P)-binding Rossmann-like Domain"/>
    <property type="match status" value="1"/>
</dbReference>
<dbReference type="SUPFAM" id="SSF51735">
    <property type="entry name" value="NAD(P)-binding Rossmann-fold domains"/>
    <property type="match status" value="1"/>
</dbReference>
<organism evidence="1 2">
    <name type="scientific">Mariniflexile ostreae</name>
    <dbReference type="NCBI Taxonomy" id="1520892"/>
    <lineage>
        <taxon>Bacteria</taxon>
        <taxon>Pseudomonadati</taxon>
        <taxon>Bacteroidota</taxon>
        <taxon>Flavobacteriia</taxon>
        <taxon>Flavobacteriales</taxon>
        <taxon>Flavobacteriaceae</taxon>
        <taxon>Mariniflexile</taxon>
    </lineage>
</organism>
<evidence type="ECO:0000313" key="2">
    <source>
        <dbReference type="Proteomes" id="UP001589585"/>
    </source>
</evidence>
<dbReference type="PANTHER" id="PTHR14097:SF7">
    <property type="entry name" value="OXIDOREDUCTASE HTATIP2"/>
    <property type="match status" value="1"/>
</dbReference>
<dbReference type="RefSeq" id="WP_379861405.1">
    <property type="nucleotide sequence ID" value="NZ_JBHMFC010000054.1"/>
</dbReference>
<proteinExistence type="predicted"/>
<reference evidence="1 2" key="1">
    <citation type="submission" date="2024-09" db="EMBL/GenBank/DDBJ databases">
        <authorList>
            <person name="Sun Q."/>
            <person name="Mori K."/>
        </authorList>
    </citation>
    <scope>NUCLEOTIDE SEQUENCE [LARGE SCALE GENOMIC DNA]</scope>
    <source>
        <strain evidence="1 2">CECT 8622</strain>
    </source>
</reference>
<keyword evidence="2" id="KW-1185">Reference proteome</keyword>
<protein>
    <submittedName>
        <fullName evidence="1">Nucleoside-diphosphate sugar epimerase</fullName>
    </submittedName>
</protein>
<dbReference type="EMBL" id="JBHMFC010000054">
    <property type="protein sequence ID" value="MFB9057181.1"/>
    <property type="molecule type" value="Genomic_DNA"/>
</dbReference>
<dbReference type="InterPro" id="IPR036291">
    <property type="entry name" value="NAD(P)-bd_dom_sf"/>
</dbReference>